<evidence type="ECO:0000313" key="2">
    <source>
        <dbReference type="Proteomes" id="UP001369815"/>
    </source>
</evidence>
<protein>
    <submittedName>
        <fullName evidence="1">Uncharacterized protein</fullName>
    </submittedName>
</protein>
<reference evidence="1 2" key="1">
    <citation type="journal article" date="2024" name="Front Chem Biol">
        <title>Unveiling the potential of Daldinia eschscholtzii MFLUCC 19-0629 through bioactivity and bioinformatics studies for enhanced sustainable agriculture production.</title>
        <authorList>
            <person name="Brooks S."/>
            <person name="Weaver J.A."/>
            <person name="Klomchit A."/>
            <person name="Alharthi S.A."/>
            <person name="Onlamun T."/>
            <person name="Nurani R."/>
            <person name="Vong T.K."/>
            <person name="Alberti F."/>
            <person name="Greco C."/>
        </authorList>
    </citation>
    <scope>NUCLEOTIDE SEQUENCE [LARGE SCALE GENOMIC DNA]</scope>
    <source>
        <strain evidence="1">MFLUCC 19-0629</strain>
    </source>
</reference>
<dbReference type="AlphaFoldDB" id="A0AAX6N180"/>
<evidence type="ECO:0000313" key="1">
    <source>
        <dbReference type="EMBL" id="KAK6958191.1"/>
    </source>
</evidence>
<sequence>MSVTQAEDQAPMYLSEVSVVAPKPIRPMPSFSALAPALEVVEPPLERVSSNPLSVKPERPAVLSRRMSTSRIRRWGKGQRDTTKIAYEDTSMIPQEVLAKA</sequence>
<proteinExistence type="predicted"/>
<accession>A0AAX6N180</accession>
<organism evidence="1 2">
    <name type="scientific">Daldinia eschscholtzii</name>
    <dbReference type="NCBI Taxonomy" id="292717"/>
    <lineage>
        <taxon>Eukaryota</taxon>
        <taxon>Fungi</taxon>
        <taxon>Dikarya</taxon>
        <taxon>Ascomycota</taxon>
        <taxon>Pezizomycotina</taxon>
        <taxon>Sordariomycetes</taxon>
        <taxon>Xylariomycetidae</taxon>
        <taxon>Xylariales</taxon>
        <taxon>Hypoxylaceae</taxon>
        <taxon>Daldinia</taxon>
    </lineage>
</organism>
<name>A0AAX6N180_9PEZI</name>
<dbReference type="EMBL" id="JBANMG010000001">
    <property type="protein sequence ID" value="KAK6958191.1"/>
    <property type="molecule type" value="Genomic_DNA"/>
</dbReference>
<gene>
    <name evidence="1" type="ORF">Daesc_000986</name>
</gene>
<dbReference type="Proteomes" id="UP001369815">
    <property type="component" value="Unassembled WGS sequence"/>
</dbReference>
<comment type="caution">
    <text evidence="1">The sequence shown here is derived from an EMBL/GenBank/DDBJ whole genome shotgun (WGS) entry which is preliminary data.</text>
</comment>
<keyword evidence="2" id="KW-1185">Reference proteome</keyword>